<keyword evidence="1" id="KW-0812">Transmembrane</keyword>
<keyword evidence="1" id="KW-0472">Membrane</keyword>
<gene>
    <name evidence="2" type="ORF">XELAEV_18037551mg</name>
</gene>
<dbReference type="OMA" id="IGNICKW"/>
<keyword evidence="1" id="KW-1133">Transmembrane helix</keyword>
<sequence>MYGVPVNHKTVKTFIFVGLLEIPELQFLLFVVFLYIYIITVIGNICKWKKCTQCGHIGEKSTHLTKLPNERISTYLTTFQTISVNTCLIQMSFFLLLFGTECYMLTSMAYDQYHFYSEIPPLLKLTCSDTWINEIFLCVMCVSYSWLCSADCYILHTDHLNHFKYPLHFWKG</sequence>
<feature type="transmembrane region" description="Helical" evidence="1">
    <location>
        <begin position="27"/>
        <end position="46"/>
    </location>
</feature>
<dbReference type="PANTHER" id="PTHR48018">
    <property type="entry name" value="OLFACTORY RECEPTOR"/>
    <property type="match status" value="1"/>
</dbReference>
<evidence type="ECO:0000313" key="2">
    <source>
        <dbReference type="EMBL" id="OCT70628.1"/>
    </source>
</evidence>
<protein>
    <submittedName>
        <fullName evidence="2">Uncharacterized protein</fullName>
    </submittedName>
</protein>
<evidence type="ECO:0000313" key="3">
    <source>
        <dbReference type="Proteomes" id="UP000694892"/>
    </source>
</evidence>
<dbReference type="Proteomes" id="UP000694892">
    <property type="component" value="Chromosome 7S"/>
</dbReference>
<reference evidence="3" key="1">
    <citation type="journal article" date="2016" name="Nature">
        <title>Genome evolution in the allotetraploid frog Xenopus laevis.</title>
        <authorList>
            <person name="Session A.M."/>
            <person name="Uno Y."/>
            <person name="Kwon T."/>
            <person name="Chapman J.A."/>
            <person name="Toyoda A."/>
            <person name="Takahashi S."/>
            <person name="Fukui A."/>
            <person name="Hikosaka A."/>
            <person name="Suzuki A."/>
            <person name="Kondo M."/>
            <person name="van Heeringen S.J."/>
            <person name="Quigley I."/>
            <person name="Heinz S."/>
            <person name="Ogino H."/>
            <person name="Ochi H."/>
            <person name="Hellsten U."/>
            <person name="Lyons J.B."/>
            <person name="Simakov O."/>
            <person name="Putnam N."/>
            <person name="Stites J."/>
            <person name="Kuroki Y."/>
            <person name="Tanaka T."/>
            <person name="Michiue T."/>
            <person name="Watanabe M."/>
            <person name="Bogdanovic O."/>
            <person name="Lister R."/>
            <person name="Georgiou G."/>
            <person name="Paranjpe S.S."/>
            <person name="van Kruijsbergen I."/>
            <person name="Shu S."/>
            <person name="Carlson J."/>
            <person name="Kinoshita T."/>
            <person name="Ohta Y."/>
            <person name="Mawaribuchi S."/>
            <person name="Jenkins J."/>
            <person name="Grimwood J."/>
            <person name="Schmutz J."/>
            <person name="Mitros T."/>
            <person name="Mozaffari S.V."/>
            <person name="Suzuki Y."/>
            <person name="Haramoto Y."/>
            <person name="Yamamoto T.S."/>
            <person name="Takagi C."/>
            <person name="Heald R."/>
            <person name="Miller K."/>
            <person name="Haudenschild C."/>
            <person name="Kitzman J."/>
            <person name="Nakayama T."/>
            <person name="Izutsu Y."/>
            <person name="Robert J."/>
            <person name="Fortriede J."/>
            <person name="Burns K."/>
            <person name="Lotay V."/>
            <person name="Karimi K."/>
            <person name="Yasuoka Y."/>
            <person name="Dichmann D.S."/>
            <person name="Flajnik M.F."/>
            <person name="Houston D.W."/>
            <person name="Shendure J."/>
            <person name="DuPasquier L."/>
            <person name="Vize P.D."/>
            <person name="Zorn A.M."/>
            <person name="Ito M."/>
            <person name="Marcotte E.M."/>
            <person name="Wallingford J.B."/>
            <person name="Ito Y."/>
            <person name="Asashima M."/>
            <person name="Ueno N."/>
            <person name="Matsuda Y."/>
            <person name="Veenstra G.J."/>
            <person name="Fujiyama A."/>
            <person name="Harland R.M."/>
            <person name="Taira M."/>
            <person name="Rokhsar D.S."/>
        </authorList>
    </citation>
    <scope>NUCLEOTIDE SEQUENCE [LARGE SCALE GENOMIC DNA]</scope>
    <source>
        <strain evidence="3">J</strain>
    </source>
</reference>
<dbReference type="AlphaFoldDB" id="A0A974CCG9"/>
<dbReference type="SUPFAM" id="SSF81321">
    <property type="entry name" value="Family A G protein-coupled receptor-like"/>
    <property type="match status" value="2"/>
</dbReference>
<accession>A0A974CCG9</accession>
<name>A0A974CCG9_XENLA</name>
<organism evidence="2 3">
    <name type="scientific">Xenopus laevis</name>
    <name type="common">African clawed frog</name>
    <dbReference type="NCBI Taxonomy" id="8355"/>
    <lineage>
        <taxon>Eukaryota</taxon>
        <taxon>Metazoa</taxon>
        <taxon>Chordata</taxon>
        <taxon>Craniata</taxon>
        <taxon>Vertebrata</taxon>
        <taxon>Euteleostomi</taxon>
        <taxon>Amphibia</taxon>
        <taxon>Batrachia</taxon>
        <taxon>Anura</taxon>
        <taxon>Pipoidea</taxon>
        <taxon>Pipidae</taxon>
        <taxon>Xenopodinae</taxon>
        <taxon>Xenopus</taxon>
        <taxon>Xenopus</taxon>
    </lineage>
</organism>
<dbReference type="EMBL" id="CM004479">
    <property type="protein sequence ID" value="OCT70628.1"/>
    <property type="molecule type" value="Genomic_DNA"/>
</dbReference>
<proteinExistence type="predicted"/>
<evidence type="ECO:0000256" key="1">
    <source>
        <dbReference type="SAM" id="Phobius"/>
    </source>
</evidence>